<reference evidence="3 4" key="1">
    <citation type="submission" date="2020-08" db="EMBL/GenBank/DDBJ databases">
        <title>A Genomic Blueprint of the Chicken Gut Microbiome.</title>
        <authorList>
            <person name="Gilroy R."/>
            <person name="Ravi A."/>
            <person name="Getino M."/>
            <person name="Pursley I."/>
            <person name="Horton D.L."/>
            <person name="Alikhan N.-F."/>
            <person name="Baker D."/>
            <person name="Gharbi K."/>
            <person name="Hall N."/>
            <person name="Watson M."/>
            <person name="Adriaenssens E.M."/>
            <person name="Foster-Nyarko E."/>
            <person name="Jarju S."/>
            <person name="Secka A."/>
            <person name="Antonio M."/>
            <person name="Oren A."/>
            <person name="Chaudhuri R."/>
            <person name="La Ragione R.M."/>
            <person name="Hildebrand F."/>
            <person name="Pallen M.J."/>
        </authorList>
    </citation>
    <scope>NUCLEOTIDE SEQUENCE [LARGE SCALE GENOMIC DNA]</scope>
    <source>
        <strain evidence="3 4">Sa1CVA4</strain>
    </source>
</reference>
<keyword evidence="4" id="KW-1185">Reference proteome</keyword>
<evidence type="ECO:0000256" key="1">
    <source>
        <dbReference type="SAM" id="Phobius"/>
    </source>
</evidence>
<dbReference type="Proteomes" id="UP000626242">
    <property type="component" value="Unassembled WGS sequence"/>
</dbReference>
<gene>
    <name evidence="3" type="ORF">H9628_06780</name>
</gene>
<keyword evidence="1" id="KW-0472">Membrane</keyword>
<organism evidence="3 4">
    <name type="scientific">Kaistella pullorum</name>
    <dbReference type="NCBI Taxonomy" id="2763074"/>
    <lineage>
        <taxon>Bacteria</taxon>
        <taxon>Pseudomonadati</taxon>
        <taxon>Bacteroidota</taxon>
        <taxon>Flavobacteriia</taxon>
        <taxon>Flavobacteriales</taxon>
        <taxon>Weeksellaceae</taxon>
        <taxon>Chryseobacterium group</taxon>
        <taxon>Kaistella</taxon>
    </lineage>
</organism>
<feature type="transmembrane region" description="Helical" evidence="1">
    <location>
        <begin position="178"/>
        <end position="199"/>
    </location>
</feature>
<name>A0ABR8WNC5_9FLAO</name>
<dbReference type="RefSeq" id="WP_251833366.1">
    <property type="nucleotide sequence ID" value="NZ_JACSPS010000002.1"/>
</dbReference>
<dbReference type="EMBL" id="JACSPS010000002">
    <property type="protein sequence ID" value="MBD8018171.1"/>
    <property type="molecule type" value="Genomic_DNA"/>
</dbReference>
<comment type="caution">
    <text evidence="3">The sequence shown here is derived from an EMBL/GenBank/DDBJ whole genome shotgun (WGS) entry which is preliminary data.</text>
</comment>
<feature type="domain" description="EamA" evidence="2">
    <location>
        <begin position="2"/>
        <end position="138"/>
    </location>
</feature>
<dbReference type="InterPro" id="IPR037185">
    <property type="entry name" value="EmrE-like"/>
</dbReference>
<feature type="transmembrane region" description="Helical" evidence="1">
    <location>
        <begin position="39"/>
        <end position="62"/>
    </location>
</feature>
<evidence type="ECO:0000259" key="2">
    <source>
        <dbReference type="Pfam" id="PF00892"/>
    </source>
</evidence>
<feature type="transmembrane region" description="Helical" evidence="1">
    <location>
        <begin position="152"/>
        <end position="172"/>
    </location>
</feature>
<feature type="transmembrane region" description="Helical" evidence="1">
    <location>
        <begin position="68"/>
        <end position="86"/>
    </location>
</feature>
<dbReference type="InterPro" id="IPR000620">
    <property type="entry name" value="EamA_dom"/>
</dbReference>
<feature type="transmembrane region" description="Helical" evidence="1">
    <location>
        <begin position="219"/>
        <end position="249"/>
    </location>
</feature>
<protein>
    <submittedName>
        <fullName evidence="3">DMT family transporter</fullName>
    </submittedName>
</protein>
<feature type="transmembrane region" description="Helical" evidence="1">
    <location>
        <begin position="98"/>
        <end position="116"/>
    </location>
</feature>
<feature type="transmembrane region" description="Helical" evidence="1">
    <location>
        <begin position="269"/>
        <end position="287"/>
    </location>
</feature>
<dbReference type="Gene3D" id="1.10.3730.20">
    <property type="match status" value="1"/>
</dbReference>
<feature type="transmembrane region" description="Helical" evidence="1">
    <location>
        <begin position="122"/>
        <end position="140"/>
    </location>
</feature>
<dbReference type="SUPFAM" id="SSF103481">
    <property type="entry name" value="Multidrug resistance efflux transporter EmrE"/>
    <property type="match status" value="2"/>
</dbReference>
<evidence type="ECO:0000313" key="3">
    <source>
        <dbReference type="EMBL" id="MBD8018171.1"/>
    </source>
</evidence>
<keyword evidence="1" id="KW-0812">Transmembrane</keyword>
<accession>A0ABR8WNC5</accession>
<feature type="domain" description="EamA" evidence="2">
    <location>
        <begin position="151"/>
        <end position="285"/>
    </location>
</feature>
<sequence>MFPIFFTILGHIAYGTTNVLWKNPRNEVGTLPLIIIRSLGCLVIFSVSFFVLQAVGIISIPQVSASDILQTMGICAINYFGLFFYLKAMKHAPVAHTIGFGKIGLIIGIAVGYFVYDEEISLLKIFLAALVLIGVSMIEFSSGKRTTLLSKGLLYSVLCKVFWSTAFLYVPFITKLGPILFCVVLEFTVCTMSLLLFLWKPTKISHLTVSKRTKYEIGLLIILGTLGTFCLNFALANISIIMFAVIGLIEPVIGLSISKLYHKEKLSRIQQWGIAAGVAAAFILSATK</sequence>
<keyword evidence="1" id="KW-1133">Transmembrane helix</keyword>
<evidence type="ECO:0000313" key="4">
    <source>
        <dbReference type="Proteomes" id="UP000626242"/>
    </source>
</evidence>
<proteinExistence type="predicted"/>
<dbReference type="Pfam" id="PF00892">
    <property type="entry name" value="EamA"/>
    <property type="match status" value="2"/>
</dbReference>